<dbReference type="InterPro" id="IPR050637">
    <property type="entry name" value="NLRP_innate_immun_reg"/>
</dbReference>
<dbReference type="PANTHER" id="PTHR45690:SF4">
    <property type="entry name" value="NACHT, LRR AND PYD DOMAINS-CONTAINING PROTEIN 10"/>
    <property type="match status" value="1"/>
</dbReference>
<dbReference type="SUPFAM" id="SSF47986">
    <property type="entry name" value="DEATH domain"/>
    <property type="match status" value="1"/>
</dbReference>
<sequence>MALALANNPQEALLSALRDLDENDFKILKFHLQDRTLLGGQGLPRGELVGLSRVDLASRLVLMYGAQGAVKVVCKVLEVMKLLELVDQLSHICLNDYRDTYREYVRCLEERQEEGVGRSYSPLLLVAMASPGSPEPEQELDRVTVEALFDPGEKPAPGPATVVLQGSAGTGKTTLARKLVLDWAAGALSPGRFDYVFYVSCREVGLLPAATLDQLLLWCCGDGKAPVAEIRRQPERLLFILDGYDELQRPFAVRLKRPGPGPAQDLLHRLIRREVLPACSLLITTRPLALRNLQSLLRRPRHVLVRGFSEEERERYVRSYFADEEQAQKAFDFVRGNDVLYQACQVPGICWVVCSWLKGRMERGEEVSETPSSGTDIFMAYVSTFLPPSDSDGPSEFTRDRVLRGLCSLAAEGIQHQRFLFEEADLRKHSLDGPSLAAFLSSHDYQEGLDIKKFYSFRHISFQEFFHAMSYLVKEDQSQLGEESLREVNRLLGDREQAAGEAMTLSMQFLLDISKKESSSNLELTFCFKISPSIKQDLKNFKEQMTSLKHHRTWEWDFFLNEAKMKSLANCVQMSNVALKMEHSNEKKPHSRSSFSVRTSLSNAKEEEQKCLENQGNAAGTQKQAANGKGEGRGTRDQEGRRRRRTGSTEMGTLELMVGWRDGGRGRR</sequence>
<name>A0AA40HR99_CNENI</name>
<keyword evidence="2" id="KW-0067">ATP-binding</keyword>
<feature type="domain" description="Pyrin" evidence="4">
    <location>
        <begin position="1"/>
        <end position="95"/>
    </location>
</feature>
<keyword evidence="1" id="KW-0547">Nucleotide-binding</keyword>
<dbReference type="Pfam" id="PF05729">
    <property type="entry name" value="NACHT"/>
    <property type="match status" value="1"/>
</dbReference>
<evidence type="ECO:0000259" key="4">
    <source>
        <dbReference type="PROSITE" id="PS50824"/>
    </source>
</evidence>
<feature type="domain" description="NACHT" evidence="5">
    <location>
        <begin position="160"/>
        <end position="354"/>
    </location>
</feature>
<proteinExistence type="predicted"/>
<evidence type="ECO:0000256" key="3">
    <source>
        <dbReference type="SAM" id="MobiDB-lite"/>
    </source>
</evidence>
<accession>A0AA40HR99</accession>
<dbReference type="InterPro" id="IPR027417">
    <property type="entry name" value="P-loop_NTPase"/>
</dbReference>
<dbReference type="SMART" id="SM01289">
    <property type="entry name" value="PYRIN"/>
    <property type="match status" value="1"/>
</dbReference>
<dbReference type="GO" id="GO:0005737">
    <property type="term" value="C:cytoplasm"/>
    <property type="evidence" value="ECO:0007669"/>
    <property type="project" value="TreeGrafter"/>
</dbReference>
<evidence type="ECO:0000313" key="6">
    <source>
        <dbReference type="EMBL" id="KAK1335964.1"/>
    </source>
</evidence>
<evidence type="ECO:0000256" key="2">
    <source>
        <dbReference type="ARBA" id="ARBA00022840"/>
    </source>
</evidence>
<dbReference type="GO" id="GO:0005524">
    <property type="term" value="F:ATP binding"/>
    <property type="evidence" value="ECO:0007669"/>
    <property type="project" value="UniProtKB-KW"/>
</dbReference>
<gene>
    <name evidence="6" type="ORF">QTO34_003764</name>
</gene>
<feature type="region of interest" description="Disordered" evidence="3">
    <location>
        <begin position="605"/>
        <end position="668"/>
    </location>
</feature>
<dbReference type="SUPFAM" id="SSF52540">
    <property type="entry name" value="P-loop containing nucleoside triphosphate hydrolases"/>
    <property type="match status" value="1"/>
</dbReference>
<dbReference type="InterPro" id="IPR041075">
    <property type="entry name" value="NOD1/2_WH"/>
</dbReference>
<dbReference type="PROSITE" id="PS50837">
    <property type="entry name" value="NACHT"/>
    <property type="match status" value="1"/>
</dbReference>
<dbReference type="CDD" id="cd08321">
    <property type="entry name" value="Pyrin_ASC-like"/>
    <property type="match status" value="1"/>
</dbReference>
<dbReference type="Pfam" id="PF17779">
    <property type="entry name" value="WHD_NOD2"/>
    <property type="match status" value="1"/>
</dbReference>
<reference evidence="6" key="1">
    <citation type="submission" date="2023-06" db="EMBL/GenBank/DDBJ databases">
        <title>Reference genome for the Northern bat (Eptesicus nilssonii), a most northern bat species.</title>
        <authorList>
            <person name="Laine V.N."/>
            <person name="Pulliainen A.T."/>
            <person name="Lilley T.M."/>
        </authorList>
    </citation>
    <scope>NUCLEOTIDE SEQUENCE</scope>
    <source>
        <strain evidence="6">BLF_Eptnil</strain>
        <tissue evidence="6">Kidney</tissue>
    </source>
</reference>
<evidence type="ECO:0000313" key="7">
    <source>
        <dbReference type="Proteomes" id="UP001177744"/>
    </source>
</evidence>
<feature type="compositionally biased region" description="Basic and acidic residues" evidence="3">
    <location>
        <begin position="630"/>
        <end position="640"/>
    </location>
</feature>
<dbReference type="Proteomes" id="UP001177744">
    <property type="component" value="Unassembled WGS sequence"/>
</dbReference>
<feature type="compositionally biased region" description="Polar residues" evidence="3">
    <location>
        <begin position="612"/>
        <end position="625"/>
    </location>
</feature>
<comment type="caution">
    <text evidence="6">The sequence shown here is derived from an EMBL/GenBank/DDBJ whole genome shotgun (WGS) entry which is preliminary data.</text>
</comment>
<dbReference type="Pfam" id="PF02758">
    <property type="entry name" value="PYRIN"/>
    <property type="match status" value="1"/>
</dbReference>
<evidence type="ECO:0000256" key="1">
    <source>
        <dbReference type="ARBA" id="ARBA00022741"/>
    </source>
</evidence>
<organism evidence="6 7">
    <name type="scientific">Cnephaeus nilssonii</name>
    <name type="common">Northern bat</name>
    <name type="synonym">Eptesicus nilssonii</name>
    <dbReference type="NCBI Taxonomy" id="3371016"/>
    <lineage>
        <taxon>Eukaryota</taxon>
        <taxon>Metazoa</taxon>
        <taxon>Chordata</taxon>
        <taxon>Craniata</taxon>
        <taxon>Vertebrata</taxon>
        <taxon>Euteleostomi</taxon>
        <taxon>Mammalia</taxon>
        <taxon>Eutheria</taxon>
        <taxon>Laurasiatheria</taxon>
        <taxon>Chiroptera</taxon>
        <taxon>Yangochiroptera</taxon>
        <taxon>Vespertilionidae</taxon>
        <taxon>Cnephaeus</taxon>
    </lineage>
</organism>
<dbReference type="GO" id="GO:0050729">
    <property type="term" value="P:positive regulation of inflammatory response"/>
    <property type="evidence" value="ECO:0007669"/>
    <property type="project" value="TreeGrafter"/>
</dbReference>
<keyword evidence="7" id="KW-1185">Reference proteome</keyword>
<dbReference type="EMBL" id="JAULJE010000013">
    <property type="protein sequence ID" value="KAK1335964.1"/>
    <property type="molecule type" value="Genomic_DNA"/>
</dbReference>
<dbReference type="Gene3D" id="1.10.533.10">
    <property type="entry name" value="Death Domain, Fas"/>
    <property type="match status" value="1"/>
</dbReference>
<dbReference type="PANTHER" id="PTHR45690">
    <property type="entry name" value="NACHT, LRR AND PYD DOMAINS-CONTAINING PROTEIN 12"/>
    <property type="match status" value="1"/>
</dbReference>
<dbReference type="InterPro" id="IPR004020">
    <property type="entry name" value="DAPIN"/>
</dbReference>
<evidence type="ECO:0000259" key="5">
    <source>
        <dbReference type="PROSITE" id="PS50837"/>
    </source>
</evidence>
<dbReference type="PROSITE" id="PS50824">
    <property type="entry name" value="DAPIN"/>
    <property type="match status" value="1"/>
</dbReference>
<dbReference type="InterPro" id="IPR007111">
    <property type="entry name" value="NACHT_NTPase"/>
</dbReference>
<protein>
    <recommendedName>
        <fullName evidence="8">NLR family pyrin domain containing 10</fullName>
    </recommendedName>
</protein>
<dbReference type="InterPro" id="IPR011029">
    <property type="entry name" value="DEATH-like_dom_sf"/>
</dbReference>
<dbReference type="AlphaFoldDB" id="A0AA40HR99"/>
<dbReference type="Gene3D" id="3.40.50.300">
    <property type="entry name" value="P-loop containing nucleotide triphosphate hydrolases"/>
    <property type="match status" value="1"/>
</dbReference>
<evidence type="ECO:0008006" key="8">
    <source>
        <dbReference type="Google" id="ProtNLM"/>
    </source>
</evidence>